<dbReference type="GO" id="GO:0043565">
    <property type="term" value="F:sequence-specific DNA binding"/>
    <property type="evidence" value="ECO:0007669"/>
    <property type="project" value="InterPro"/>
</dbReference>
<dbReference type="PANTHER" id="PTHR46796:SF14">
    <property type="entry name" value="TRANSCRIPTIONAL REGULATORY PROTEIN"/>
    <property type="match status" value="1"/>
</dbReference>
<dbReference type="PANTHER" id="PTHR46796">
    <property type="entry name" value="HTH-TYPE TRANSCRIPTIONAL ACTIVATOR RHAS-RELATED"/>
    <property type="match status" value="1"/>
</dbReference>
<dbReference type="EMBL" id="AP027272">
    <property type="protein sequence ID" value="BDX08683.1"/>
    <property type="molecule type" value="Genomic_DNA"/>
</dbReference>
<evidence type="ECO:0000313" key="6">
    <source>
        <dbReference type="Proteomes" id="UP001333710"/>
    </source>
</evidence>
<dbReference type="PRINTS" id="PR00032">
    <property type="entry name" value="HTHARAC"/>
</dbReference>
<evidence type="ECO:0000256" key="2">
    <source>
        <dbReference type="ARBA" id="ARBA00023125"/>
    </source>
</evidence>
<dbReference type="SUPFAM" id="SSF46689">
    <property type="entry name" value="Homeodomain-like"/>
    <property type="match status" value="2"/>
</dbReference>
<dbReference type="AlphaFoldDB" id="A0AA48HZG0"/>
<gene>
    <name evidence="5" type="ORF">MACH26_42040</name>
</gene>
<protein>
    <recommendedName>
        <fullName evidence="4">HTH araC/xylS-type domain-containing protein</fullName>
    </recommendedName>
</protein>
<dbReference type="InterPro" id="IPR018062">
    <property type="entry name" value="HTH_AraC-typ_CS"/>
</dbReference>
<keyword evidence="3" id="KW-0804">Transcription</keyword>
<dbReference type="Proteomes" id="UP001333710">
    <property type="component" value="Chromosome"/>
</dbReference>
<name>A0AA48HZG0_9ALTE</name>
<sequence>MPESAHCSQYSQLYLNHAKVRVGRFSCPASSDDFASAGAITLPTLVFPATPTYICKSSGGRFLSDASKINIYDGSSSYERQVCDPRGDHCHWLELDSEVFFNAIEAHPLKHFRISDKEIRLDQLLSNPGVNLMFYRMLQNLKAQQISAEAGFEQILILLAVLFNNAVPDKQTAQKVNKRKRWRALAEAAQVAIARQPEKNQSISELANVLHTSEFHLCRVFKNIMGISVHQYRKLLRINLGIEQLAKETSITEIAMSLGFASPAHFSDVIKKGLGMSPRQIRKQLLV</sequence>
<reference evidence="5" key="1">
    <citation type="submission" date="2023-01" db="EMBL/GenBank/DDBJ databases">
        <title>Complete genome sequence of Planctobacterium marinum strain Dej080120_11.</title>
        <authorList>
            <person name="Ueki S."/>
            <person name="Maruyama F."/>
        </authorList>
    </citation>
    <scope>NUCLEOTIDE SEQUENCE</scope>
    <source>
        <strain evidence="5">Dej080120_11</strain>
    </source>
</reference>
<dbReference type="Pfam" id="PF12833">
    <property type="entry name" value="HTH_18"/>
    <property type="match status" value="1"/>
</dbReference>
<dbReference type="PROSITE" id="PS00041">
    <property type="entry name" value="HTH_ARAC_FAMILY_1"/>
    <property type="match status" value="1"/>
</dbReference>
<evidence type="ECO:0000313" key="5">
    <source>
        <dbReference type="EMBL" id="BDX08683.1"/>
    </source>
</evidence>
<dbReference type="KEGG" id="pmaw:MACH26_42040"/>
<keyword evidence="1" id="KW-0805">Transcription regulation</keyword>
<evidence type="ECO:0000259" key="4">
    <source>
        <dbReference type="PROSITE" id="PS01124"/>
    </source>
</evidence>
<accession>A0AA48HZG0</accession>
<evidence type="ECO:0000256" key="3">
    <source>
        <dbReference type="ARBA" id="ARBA00023163"/>
    </source>
</evidence>
<dbReference type="GO" id="GO:0003700">
    <property type="term" value="F:DNA-binding transcription factor activity"/>
    <property type="evidence" value="ECO:0007669"/>
    <property type="project" value="InterPro"/>
</dbReference>
<dbReference type="InterPro" id="IPR020449">
    <property type="entry name" value="Tscrpt_reg_AraC-type_HTH"/>
</dbReference>
<proteinExistence type="predicted"/>
<evidence type="ECO:0000256" key="1">
    <source>
        <dbReference type="ARBA" id="ARBA00023015"/>
    </source>
</evidence>
<dbReference type="SMART" id="SM00342">
    <property type="entry name" value="HTH_ARAC"/>
    <property type="match status" value="1"/>
</dbReference>
<dbReference type="InterPro" id="IPR018060">
    <property type="entry name" value="HTH_AraC"/>
</dbReference>
<dbReference type="InterPro" id="IPR009057">
    <property type="entry name" value="Homeodomain-like_sf"/>
</dbReference>
<keyword evidence="2" id="KW-0238">DNA-binding</keyword>
<dbReference type="Gene3D" id="1.10.10.60">
    <property type="entry name" value="Homeodomain-like"/>
    <property type="match status" value="2"/>
</dbReference>
<keyword evidence="6" id="KW-1185">Reference proteome</keyword>
<dbReference type="RefSeq" id="WP_338294747.1">
    <property type="nucleotide sequence ID" value="NZ_AP027272.1"/>
</dbReference>
<organism evidence="5 6">
    <name type="scientific">Planctobacterium marinum</name>
    <dbReference type="NCBI Taxonomy" id="1631968"/>
    <lineage>
        <taxon>Bacteria</taxon>
        <taxon>Pseudomonadati</taxon>
        <taxon>Pseudomonadota</taxon>
        <taxon>Gammaproteobacteria</taxon>
        <taxon>Alteromonadales</taxon>
        <taxon>Alteromonadaceae</taxon>
        <taxon>Planctobacterium</taxon>
    </lineage>
</organism>
<dbReference type="InterPro" id="IPR050204">
    <property type="entry name" value="AraC_XylS_family_regulators"/>
</dbReference>
<feature type="domain" description="HTH araC/xylS-type" evidence="4">
    <location>
        <begin position="187"/>
        <end position="284"/>
    </location>
</feature>
<dbReference type="PROSITE" id="PS01124">
    <property type="entry name" value="HTH_ARAC_FAMILY_2"/>
    <property type="match status" value="1"/>
</dbReference>